<organism evidence="1 2">
    <name type="scientific">Adiantum capillus-veneris</name>
    <name type="common">Maidenhair fern</name>
    <dbReference type="NCBI Taxonomy" id="13818"/>
    <lineage>
        <taxon>Eukaryota</taxon>
        <taxon>Viridiplantae</taxon>
        <taxon>Streptophyta</taxon>
        <taxon>Embryophyta</taxon>
        <taxon>Tracheophyta</taxon>
        <taxon>Polypodiopsida</taxon>
        <taxon>Polypodiidae</taxon>
        <taxon>Polypodiales</taxon>
        <taxon>Pteridineae</taxon>
        <taxon>Pteridaceae</taxon>
        <taxon>Vittarioideae</taxon>
        <taxon>Adiantum</taxon>
    </lineage>
</organism>
<protein>
    <submittedName>
        <fullName evidence="1">Uncharacterized protein</fullName>
    </submittedName>
</protein>
<gene>
    <name evidence="1" type="ORF">GOP47_0013010</name>
</gene>
<keyword evidence="2" id="KW-1185">Reference proteome</keyword>
<evidence type="ECO:0000313" key="2">
    <source>
        <dbReference type="Proteomes" id="UP000886520"/>
    </source>
</evidence>
<evidence type="ECO:0000313" key="1">
    <source>
        <dbReference type="EMBL" id="KAI5072904.1"/>
    </source>
</evidence>
<reference evidence="1" key="1">
    <citation type="submission" date="2021-01" db="EMBL/GenBank/DDBJ databases">
        <title>Adiantum capillus-veneris genome.</title>
        <authorList>
            <person name="Fang Y."/>
            <person name="Liao Q."/>
        </authorList>
    </citation>
    <scope>NUCLEOTIDE SEQUENCE</scope>
    <source>
        <strain evidence="1">H3</strain>
        <tissue evidence="1">Leaf</tissue>
    </source>
</reference>
<dbReference type="AlphaFoldDB" id="A0A9D4URR9"/>
<dbReference type="Proteomes" id="UP000886520">
    <property type="component" value="Chromosome 12"/>
</dbReference>
<dbReference type="EMBL" id="JABFUD020000012">
    <property type="protein sequence ID" value="KAI5072904.1"/>
    <property type="molecule type" value="Genomic_DNA"/>
</dbReference>
<sequence>MDPQKVQNVFSLVGCLYYVPPLDSSGTPQLVNRMKYYHNPSLASTSSTQPLLQGTNPSDARLMACAIPISFACLVGDSGESMVSSTPVAARLLSANLNIELGKFMISYPMYSLNNGSHIALVFPVELAYYAQTCEVCIMKPVGRPFLRTRCLDVADELMLEHRDPIFCFYRSASEDASFVVDGKVSLAPSNPSPYDLIADFALALDMRAGVITDIRGRIVGTHVCDFTITEGDDILSPMSMVTRRANSIAKVEIRDNIEPMTPEPRNFDGLPVSMLNQVRDIFASKSRHRKEPAQQSRIYMMNQASAKLFFFQKKLSLLSSLSYLMVRTDDMDHNEPVCLSTRQQHSMYAGKHKRQRLWHIPMKSRGSFVEHGDDEDEDIDNED</sequence>
<proteinExistence type="predicted"/>
<name>A0A9D4URR9_ADICA</name>
<accession>A0A9D4URR9</accession>
<dbReference type="OrthoDB" id="10618548at2759"/>
<comment type="caution">
    <text evidence="1">The sequence shown here is derived from an EMBL/GenBank/DDBJ whole genome shotgun (WGS) entry which is preliminary data.</text>
</comment>